<accession>A0ABN6RHS4</accession>
<protein>
    <submittedName>
        <fullName evidence="3">Membrane protein</fullName>
    </submittedName>
</protein>
<dbReference type="InterPro" id="IPR009936">
    <property type="entry name" value="DUF1468"/>
</dbReference>
<feature type="transmembrane region" description="Helical" evidence="1">
    <location>
        <begin position="58"/>
        <end position="80"/>
    </location>
</feature>
<name>A0ABN6RHS4_9DEIO</name>
<evidence type="ECO:0000256" key="1">
    <source>
        <dbReference type="SAM" id="Phobius"/>
    </source>
</evidence>
<evidence type="ECO:0000313" key="3">
    <source>
        <dbReference type="EMBL" id="BDP41261.1"/>
    </source>
</evidence>
<feature type="transmembrane region" description="Helical" evidence="1">
    <location>
        <begin position="100"/>
        <end position="130"/>
    </location>
</feature>
<dbReference type="EMBL" id="AP026560">
    <property type="protein sequence ID" value="BDP41261.1"/>
    <property type="molecule type" value="Genomic_DNA"/>
</dbReference>
<keyword evidence="4" id="KW-1185">Reference proteome</keyword>
<feature type="transmembrane region" description="Helical" evidence="1">
    <location>
        <begin position="142"/>
        <end position="160"/>
    </location>
</feature>
<gene>
    <name evidence="3" type="ORF">DAETH_12300</name>
</gene>
<dbReference type="RefSeq" id="WP_264777039.1">
    <property type="nucleotide sequence ID" value="NZ_AP026560.1"/>
</dbReference>
<keyword evidence="1" id="KW-0472">Membrane</keyword>
<feature type="domain" description="DUF1468" evidence="2">
    <location>
        <begin position="27"/>
        <end position="169"/>
    </location>
</feature>
<reference evidence="3" key="1">
    <citation type="submission" date="2022-07" db="EMBL/GenBank/DDBJ databases">
        <title>Complete Genome Sequence of the Radioresistant Bacterium Deinococcus aetherius ST0316, Isolated from the Air Dust collected in Lower Stratosphere above Japan.</title>
        <authorList>
            <person name="Satoh K."/>
            <person name="Hagiwara K."/>
            <person name="Katsumata K."/>
            <person name="Kubo A."/>
            <person name="Yokobori S."/>
            <person name="Yamagishi A."/>
            <person name="Oono Y."/>
            <person name="Narumi I."/>
        </authorList>
    </citation>
    <scope>NUCLEOTIDE SEQUENCE</scope>
    <source>
        <strain evidence="3">ST0316</strain>
    </source>
</reference>
<sequence length="177" mass="18210">MQDVPPSVSNDVSPVTGRRGVSVPDLLVALGVTVLGVLLLIGTLQIPFGINAVVGPRVFPLIVSVGMTVLGALLTVNALRGERAEPAAEEDTDPNAPVNLGAAGIILGGFLLGAVLLPSLGFVLGTALMYFAVAYAFGERRWGLMVVVALVVALVTYEVFTRGLGLTLPPGVLRGII</sequence>
<evidence type="ECO:0000313" key="4">
    <source>
        <dbReference type="Proteomes" id="UP001064971"/>
    </source>
</evidence>
<dbReference type="Proteomes" id="UP001064971">
    <property type="component" value="Chromosome"/>
</dbReference>
<keyword evidence="1" id="KW-1133">Transmembrane helix</keyword>
<dbReference type="Pfam" id="PF07331">
    <property type="entry name" value="TctB"/>
    <property type="match status" value="1"/>
</dbReference>
<feature type="transmembrane region" description="Helical" evidence="1">
    <location>
        <begin position="26"/>
        <end position="46"/>
    </location>
</feature>
<organism evidence="3 4">
    <name type="scientific">Deinococcus aetherius</name>
    <dbReference type="NCBI Taxonomy" id="200252"/>
    <lineage>
        <taxon>Bacteria</taxon>
        <taxon>Thermotogati</taxon>
        <taxon>Deinococcota</taxon>
        <taxon>Deinococci</taxon>
        <taxon>Deinococcales</taxon>
        <taxon>Deinococcaceae</taxon>
        <taxon>Deinococcus</taxon>
    </lineage>
</organism>
<keyword evidence="1" id="KW-0812">Transmembrane</keyword>
<evidence type="ECO:0000259" key="2">
    <source>
        <dbReference type="Pfam" id="PF07331"/>
    </source>
</evidence>
<proteinExistence type="predicted"/>